<dbReference type="SUPFAM" id="SSF90002">
    <property type="entry name" value="Hypothetical protein YjiA, C-terminal domain"/>
    <property type="match status" value="1"/>
</dbReference>
<evidence type="ECO:0000256" key="1">
    <source>
        <dbReference type="ARBA" id="ARBA00022741"/>
    </source>
</evidence>
<comment type="catalytic activity">
    <reaction evidence="6">
        <text>GTP + H2O = GDP + phosphate + H(+)</text>
        <dbReference type="Rhea" id="RHEA:19669"/>
        <dbReference type="ChEBI" id="CHEBI:15377"/>
        <dbReference type="ChEBI" id="CHEBI:15378"/>
        <dbReference type="ChEBI" id="CHEBI:37565"/>
        <dbReference type="ChEBI" id="CHEBI:43474"/>
        <dbReference type="ChEBI" id="CHEBI:58189"/>
    </reaction>
    <physiologicalReaction direction="left-to-right" evidence="6">
        <dbReference type="Rhea" id="RHEA:19670"/>
    </physiologicalReaction>
</comment>
<protein>
    <submittedName>
        <fullName evidence="9">GTP-binding protein</fullName>
    </submittedName>
</protein>
<dbReference type="InterPro" id="IPR036627">
    <property type="entry name" value="CobW-likC_sf"/>
</dbReference>
<dbReference type="EMBL" id="JAAGRN010000005">
    <property type="protein sequence ID" value="NDY83409.1"/>
    <property type="molecule type" value="Genomic_DNA"/>
</dbReference>
<dbReference type="InterPro" id="IPR011629">
    <property type="entry name" value="CobW-like_C"/>
</dbReference>
<keyword evidence="2" id="KW-0378">Hydrolase</keyword>
<dbReference type="InterPro" id="IPR003495">
    <property type="entry name" value="CobW/HypB/UreG_nucleotide-bd"/>
</dbReference>
<dbReference type="Pfam" id="PF02492">
    <property type="entry name" value="cobW"/>
    <property type="match status" value="1"/>
</dbReference>
<gene>
    <name evidence="9" type="ORF">G3I67_09220</name>
</gene>
<comment type="similarity">
    <text evidence="4">Belongs to the SIMIBI class G3E GTPase family. ZNG1 subfamily.</text>
</comment>
<feature type="domain" description="CobW C-terminal" evidence="8">
    <location>
        <begin position="291"/>
        <end position="385"/>
    </location>
</feature>
<comment type="caution">
    <text evidence="9">The sequence shown here is derived from an EMBL/GenBank/DDBJ whole genome shotgun (WGS) entry which is preliminary data.</text>
</comment>
<name>A0A6B2R235_9BURK</name>
<evidence type="ECO:0000256" key="4">
    <source>
        <dbReference type="ARBA" id="ARBA00034320"/>
    </source>
</evidence>
<dbReference type="Gene3D" id="3.30.1220.10">
    <property type="entry name" value="CobW-like, C-terminal domain"/>
    <property type="match status" value="1"/>
</dbReference>
<dbReference type="RefSeq" id="WP_163654539.1">
    <property type="nucleotide sequence ID" value="NZ_JAAGRN010000005.1"/>
</dbReference>
<keyword evidence="1" id="KW-0547">Nucleotide-binding</keyword>
<dbReference type="Gene3D" id="3.40.50.300">
    <property type="entry name" value="P-loop containing nucleotide triphosphate hydrolases"/>
    <property type="match status" value="1"/>
</dbReference>
<dbReference type="SMART" id="SM00833">
    <property type="entry name" value="CobW_C"/>
    <property type="match status" value="1"/>
</dbReference>
<comment type="function">
    <text evidence="5">Zinc chaperone that directly transfers zinc cofactor to target proteins, thereby activating them. Zinc is transferred from the CXCC motif in the GTPase domain to the zinc binding site in target proteins in a process requiring GTP hydrolysis.</text>
</comment>
<dbReference type="Pfam" id="PF07683">
    <property type="entry name" value="CobW_C"/>
    <property type="match status" value="1"/>
</dbReference>
<dbReference type="SUPFAM" id="SSF52540">
    <property type="entry name" value="P-loop containing nucleoside triphosphate hydrolases"/>
    <property type="match status" value="1"/>
</dbReference>
<evidence type="ECO:0000256" key="5">
    <source>
        <dbReference type="ARBA" id="ARBA00045658"/>
    </source>
</evidence>
<dbReference type="PANTHER" id="PTHR13748:SF62">
    <property type="entry name" value="COBW DOMAIN-CONTAINING PROTEIN"/>
    <property type="match status" value="1"/>
</dbReference>
<keyword evidence="3" id="KW-0143">Chaperone</keyword>
<evidence type="ECO:0000259" key="8">
    <source>
        <dbReference type="SMART" id="SM00833"/>
    </source>
</evidence>
<evidence type="ECO:0000256" key="3">
    <source>
        <dbReference type="ARBA" id="ARBA00023186"/>
    </source>
</evidence>
<reference evidence="9" key="1">
    <citation type="submission" date="2020-02" db="EMBL/GenBank/DDBJ databases">
        <authorList>
            <person name="Chen W.-M."/>
        </authorList>
    </citation>
    <scope>NUCLEOTIDE SEQUENCE</scope>
    <source>
        <strain evidence="9">NBD-18</strain>
    </source>
</reference>
<dbReference type="PANTHER" id="PTHR13748">
    <property type="entry name" value="COBW-RELATED"/>
    <property type="match status" value="1"/>
</dbReference>
<proteinExistence type="inferred from homology"/>
<dbReference type="InterPro" id="IPR027417">
    <property type="entry name" value="P-loop_NTPase"/>
</dbReference>
<dbReference type="CDD" id="cd03112">
    <property type="entry name" value="CobW-like"/>
    <property type="match status" value="1"/>
</dbReference>
<dbReference type="GO" id="GO:0005737">
    <property type="term" value="C:cytoplasm"/>
    <property type="evidence" value="ECO:0007669"/>
    <property type="project" value="TreeGrafter"/>
</dbReference>
<dbReference type="InterPro" id="IPR051316">
    <property type="entry name" value="Zinc-reg_GTPase_activator"/>
</dbReference>
<evidence type="ECO:0000256" key="6">
    <source>
        <dbReference type="ARBA" id="ARBA00049117"/>
    </source>
</evidence>
<organism evidence="9">
    <name type="scientific">Sheuella amnicola</name>
    <dbReference type="NCBI Taxonomy" id="2707330"/>
    <lineage>
        <taxon>Bacteria</taxon>
        <taxon>Pseudomonadati</taxon>
        <taxon>Pseudomonadota</taxon>
        <taxon>Betaproteobacteria</taxon>
        <taxon>Burkholderiales</taxon>
        <taxon>Alcaligenaceae</taxon>
        <taxon>Sheuella</taxon>
    </lineage>
</organism>
<sequence length="387" mass="43697">MNSPSSLDSMVPVTVLTGFLGAGKTTLLKRILSEYHGKRIAVIENEFGPESIDNDLLVTDQEEEIIELSNGCVCCTVRGDLMRTLNDLRTRRQAGELNFERVIIETTGMANPGPVCQTFFMDDDIADYYRLDAVVTVVDAKHGMQTLDKQEEAQKQVGFADRILVSKKDLVTDAEYANLRRRLIHINPRAAIEAVHFGETDLKKLIDISGFNLNTILDIDPQFLADDHPDAHDHSHCDHDHGHCEHDHGHDHDHATCGHDHSHDHDHDHATCTDPTHHHHHHHAPAHNDEIGAFVFKSDKAFDPERLEEFLGGVVQVYGPDLLRYKGILYMKGINRRMLFQGVHQMMGAEPGKPWQANEKKSTKMVFIGRKLPQEIFTKGLEQCLTK</sequence>
<feature type="compositionally biased region" description="Basic and acidic residues" evidence="7">
    <location>
        <begin position="258"/>
        <end position="271"/>
    </location>
</feature>
<feature type="region of interest" description="Disordered" evidence="7">
    <location>
        <begin position="258"/>
        <end position="285"/>
    </location>
</feature>
<dbReference type="GO" id="GO:0000166">
    <property type="term" value="F:nucleotide binding"/>
    <property type="evidence" value="ECO:0007669"/>
    <property type="project" value="UniProtKB-KW"/>
</dbReference>
<dbReference type="AlphaFoldDB" id="A0A6B2R235"/>
<evidence type="ECO:0000313" key="9">
    <source>
        <dbReference type="EMBL" id="NDY83409.1"/>
    </source>
</evidence>
<dbReference type="GO" id="GO:0016787">
    <property type="term" value="F:hydrolase activity"/>
    <property type="evidence" value="ECO:0007669"/>
    <property type="project" value="UniProtKB-KW"/>
</dbReference>
<evidence type="ECO:0000256" key="7">
    <source>
        <dbReference type="SAM" id="MobiDB-lite"/>
    </source>
</evidence>
<evidence type="ECO:0000256" key="2">
    <source>
        <dbReference type="ARBA" id="ARBA00022801"/>
    </source>
</evidence>
<accession>A0A6B2R235</accession>